<protein>
    <submittedName>
        <fullName evidence="1">Uncharacterized protein</fullName>
    </submittedName>
</protein>
<accession>A0A6S9BEJ5</accession>
<organism evidence="1">
    <name type="scientific">Ditylum brightwellii</name>
    <dbReference type="NCBI Taxonomy" id="49249"/>
    <lineage>
        <taxon>Eukaryota</taxon>
        <taxon>Sar</taxon>
        <taxon>Stramenopiles</taxon>
        <taxon>Ochrophyta</taxon>
        <taxon>Bacillariophyta</taxon>
        <taxon>Mediophyceae</taxon>
        <taxon>Lithodesmiophycidae</taxon>
        <taxon>Lithodesmiales</taxon>
        <taxon>Lithodesmiaceae</taxon>
        <taxon>Ditylum</taxon>
    </lineage>
</organism>
<evidence type="ECO:0000313" key="1">
    <source>
        <dbReference type="EMBL" id="CAE4594678.1"/>
    </source>
</evidence>
<gene>
    <name evidence="1" type="ORF">DBRI00130_LOCUS8342</name>
</gene>
<reference evidence="1" key="1">
    <citation type="submission" date="2021-01" db="EMBL/GenBank/DDBJ databases">
        <authorList>
            <person name="Corre E."/>
            <person name="Pelletier E."/>
            <person name="Niang G."/>
            <person name="Scheremetjew M."/>
            <person name="Finn R."/>
            <person name="Kale V."/>
            <person name="Holt S."/>
            <person name="Cochrane G."/>
            <person name="Meng A."/>
            <person name="Brown T."/>
            <person name="Cohen L."/>
        </authorList>
    </citation>
    <scope>NUCLEOTIDE SEQUENCE</scope>
    <source>
        <strain evidence="1">GSO104</strain>
    </source>
</reference>
<name>A0A6S9BEJ5_9STRA</name>
<dbReference type="AlphaFoldDB" id="A0A6S9BEJ5"/>
<dbReference type="EMBL" id="HBNS01010322">
    <property type="protein sequence ID" value="CAE4594678.1"/>
    <property type="molecule type" value="Transcribed_RNA"/>
</dbReference>
<sequence length="123" mass="13664">MQQPAASLVGFSRSLFLTPWSKASDRSLNLSLVDRKRSPLLHSSLIIGCGSENMEGCAKDILSFHAAKKHFAGIVSGALHAHALKSQPRKNNIYILFFRTLPSSEEKRKSLLQFWGKKVVTNL</sequence>
<proteinExistence type="predicted"/>